<dbReference type="STRING" id="445710.ATSB10_26150"/>
<proteinExistence type="predicted"/>
<evidence type="ECO:0000313" key="2">
    <source>
        <dbReference type="EMBL" id="AND70069.1"/>
    </source>
</evidence>
<sequence>MRGMTRDESLFPALLGPAWAGLAAPVRRAHGGRGSIALRGQADVVGTDSRAARLLRQLLGVPAPGPAQPLTVEIERDGDGERWTRRFAHGRMRSRLSAGPDRRLHERLGPVLLRFRLEADGGAIHWHLLGARLLGLPLPRRWLGHVLACSGAEGDRYAFTVEASLPGIGRWIGYRGTLEVDDGA</sequence>
<protein>
    <recommendedName>
        <fullName evidence="1">DUF4166 domain-containing protein</fullName>
    </recommendedName>
</protein>
<dbReference type="EMBL" id="CP014841">
    <property type="protein sequence ID" value="AND70069.1"/>
    <property type="molecule type" value="Genomic_DNA"/>
</dbReference>
<dbReference type="Proteomes" id="UP000077255">
    <property type="component" value="Chromosome"/>
</dbReference>
<keyword evidence="3" id="KW-1185">Reference proteome</keyword>
<name>A0A161JJD8_9GAMM</name>
<dbReference type="KEGG" id="dtx:ATSB10_26150"/>
<evidence type="ECO:0000259" key="1">
    <source>
        <dbReference type="Pfam" id="PF13761"/>
    </source>
</evidence>
<reference evidence="2 3" key="1">
    <citation type="submission" date="2016-02" db="EMBL/GenBank/DDBJ databases">
        <title>Complete genome sequencing and analysis of ATSB10, Dyella thiooxydans isolated from rhizosphere soil of sunflower (Helianthus annuus L.).</title>
        <authorList>
            <person name="Lee Y."/>
            <person name="Hwangbo K."/>
            <person name="Chung H."/>
            <person name="Yoo J."/>
            <person name="Kim K.Y."/>
            <person name="Sa T.M."/>
            <person name="Um Y."/>
            <person name="Madhaiyan M."/>
        </authorList>
    </citation>
    <scope>NUCLEOTIDE SEQUENCE [LARGE SCALE GENOMIC DNA]</scope>
    <source>
        <strain evidence="2 3">ATSB10</strain>
    </source>
</reference>
<evidence type="ECO:0000313" key="3">
    <source>
        <dbReference type="Proteomes" id="UP000077255"/>
    </source>
</evidence>
<accession>A0A161JJD8</accession>
<dbReference type="AlphaFoldDB" id="A0A161JJD8"/>
<dbReference type="OrthoDB" id="528778at2"/>
<gene>
    <name evidence="2" type="ORF">ATSB10_26150</name>
</gene>
<dbReference type="PATRIC" id="fig|445710.3.peg.2607"/>
<dbReference type="RefSeq" id="WP_083966210.1">
    <property type="nucleotide sequence ID" value="NZ_CP014841.1"/>
</dbReference>
<dbReference type="InterPro" id="IPR025311">
    <property type="entry name" value="DUF4166"/>
</dbReference>
<feature type="domain" description="DUF4166" evidence="1">
    <location>
        <begin position="22"/>
        <end position="178"/>
    </location>
</feature>
<organism evidence="2 3">
    <name type="scientific">Dyella thiooxydans</name>
    <dbReference type="NCBI Taxonomy" id="445710"/>
    <lineage>
        <taxon>Bacteria</taxon>
        <taxon>Pseudomonadati</taxon>
        <taxon>Pseudomonadota</taxon>
        <taxon>Gammaproteobacteria</taxon>
        <taxon>Lysobacterales</taxon>
        <taxon>Rhodanobacteraceae</taxon>
        <taxon>Dyella</taxon>
    </lineage>
</organism>
<dbReference type="Pfam" id="PF13761">
    <property type="entry name" value="DUF4166"/>
    <property type="match status" value="1"/>
</dbReference>